<feature type="compositionally biased region" description="Acidic residues" evidence="1">
    <location>
        <begin position="120"/>
        <end position="136"/>
    </location>
</feature>
<feature type="transmembrane region" description="Helical" evidence="2">
    <location>
        <begin position="89"/>
        <end position="110"/>
    </location>
</feature>
<evidence type="ECO:0000256" key="2">
    <source>
        <dbReference type="SAM" id="Phobius"/>
    </source>
</evidence>
<evidence type="ECO:0000313" key="4">
    <source>
        <dbReference type="Proteomes" id="UP000283295"/>
    </source>
</evidence>
<feature type="region of interest" description="Disordered" evidence="1">
    <location>
        <begin position="116"/>
        <end position="137"/>
    </location>
</feature>
<dbReference type="AlphaFoldDB" id="A0A412IVG1"/>
<dbReference type="OrthoDB" id="2040437at2"/>
<organism evidence="3 4">
    <name type="scientific">Coprococcus eutactus</name>
    <dbReference type="NCBI Taxonomy" id="33043"/>
    <lineage>
        <taxon>Bacteria</taxon>
        <taxon>Bacillati</taxon>
        <taxon>Bacillota</taxon>
        <taxon>Clostridia</taxon>
        <taxon>Lachnospirales</taxon>
        <taxon>Lachnospiraceae</taxon>
        <taxon>Coprococcus</taxon>
    </lineage>
</organism>
<protein>
    <submittedName>
        <fullName evidence="3">Uncharacterized protein</fullName>
    </submittedName>
</protein>
<comment type="caution">
    <text evidence="3">The sequence shown here is derived from an EMBL/GenBank/DDBJ whole genome shotgun (WGS) entry which is preliminary data.</text>
</comment>
<sequence>MKVTCKSCGKKFDPEKTGHMCPRCGSWYVEKNIDGQFESGAASADAGDYNQDQTSYTEDKNKQYGNVHSEWFKKKEKDVLDNEKRMEKVCMIIIIVFFLIISLGIVYSALTSDHDKSLGFDEESEDEYEDTDDEIYSGDGNYYVDSIPVKGYAFGDKMVNVDPDGNAAWLTIDSVKPIDLEDADIPEGYVVYDMEYEMDAPDDGDSDAEDMSDGGDYFDVYLRSKSCMMLEPMSQENIDILVSYDGYADANDISEVVDADHGHMYFMVRSGDYGYMVVYCQNDDPDLLEGKSSPINNIYVVGEKADASVWYDVSKLDTPKGKLYKLYDGEYGQKIENDKKYTLPGGAEITTDEISYLSGVDFDYDSYDYYLVSDILLNHGARIGSFDIVVIDTDSDTDPIKRTISYGEYTDDALTPMSVVYQYIVYGIPKGQDKIINVTYEFGSVLDELQHEAEDCRFRSNNIIYDAI</sequence>
<keyword evidence="2" id="KW-0812">Transmembrane</keyword>
<evidence type="ECO:0000313" key="3">
    <source>
        <dbReference type="EMBL" id="RGS44112.1"/>
    </source>
</evidence>
<evidence type="ECO:0000256" key="1">
    <source>
        <dbReference type="SAM" id="MobiDB-lite"/>
    </source>
</evidence>
<name>A0A412IVG1_9FIRM</name>
<keyword evidence="2" id="KW-0472">Membrane</keyword>
<keyword evidence="2" id="KW-1133">Transmembrane helix</keyword>
<dbReference type="Proteomes" id="UP000283295">
    <property type="component" value="Unassembled WGS sequence"/>
</dbReference>
<gene>
    <name evidence="3" type="ORF">DWX94_01625</name>
</gene>
<reference evidence="3 4" key="1">
    <citation type="submission" date="2018-08" db="EMBL/GenBank/DDBJ databases">
        <title>A genome reference for cultivated species of the human gut microbiota.</title>
        <authorList>
            <person name="Zou Y."/>
            <person name="Xue W."/>
            <person name="Luo G."/>
        </authorList>
    </citation>
    <scope>NUCLEOTIDE SEQUENCE [LARGE SCALE GENOMIC DNA]</scope>
    <source>
        <strain evidence="3 4">AF22-21</strain>
    </source>
</reference>
<accession>A0A412IVG1</accession>
<dbReference type="EMBL" id="QRVK01000002">
    <property type="protein sequence ID" value="RGS44112.1"/>
    <property type="molecule type" value="Genomic_DNA"/>
</dbReference>
<proteinExistence type="predicted"/>